<evidence type="ECO:0000313" key="1">
    <source>
        <dbReference type="EMBL" id="RNA19354.1"/>
    </source>
</evidence>
<evidence type="ECO:0000313" key="2">
    <source>
        <dbReference type="Proteomes" id="UP000276133"/>
    </source>
</evidence>
<name>A0A3M7R7H2_BRAPC</name>
<keyword evidence="2" id="KW-1185">Reference proteome</keyword>
<gene>
    <name evidence="1" type="ORF">BpHYR1_038983</name>
</gene>
<proteinExistence type="predicted"/>
<comment type="caution">
    <text evidence="1">The sequence shown here is derived from an EMBL/GenBank/DDBJ whole genome shotgun (WGS) entry which is preliminary data.</text>
</comment>
<reference evidence="1 2" key="1">
    <citation type="journal article" date="2018" name="Sci. Rep.">
        <title>Genomic signatures of local adaptation to the degree of environmental predictability in rotifers.</title>
        <authorList>
            <person name="Franch-Gras L."/>
            <person name="Hahn C."/>
            <person name="Garcia-Roger E.M."/>
            <person name="Carmona M.J."/>
            <person name="Serra M."/>
            <person name="Gomez A."/>
        </authorList>
    </citation>
    <scope>NUCLEOTIDE SEQUENCE [LARGE SCALE GENOMIC DNA]</scope>
    <source>
        <strain evidence="1">HYR1</strain>
    </source>
</reference>
<organism evidence="1 2">
    <name type="scientific">Brachionus plicatilis</name>
    <name type="common">Marine rotifer</name>
    <name type="synonym">Brachionus muelleri</name>
    <dbReference type="NCBI Taxonomy" id="10195"/>
    <lineage>
        <taxon>Eukaryota</taxon>
        <taxon>Metazoa</taxon>
        <taxon>Spiralia</taxon>
        <taxon>Gnathifera</taxon>
        <taxon>Rotifera</taxon>
        <taxon>Eurotatoria</taxon>
        <taxon>Monogononta</taxon>
        <taxon>Pseudotrocha</taxon>
        <taxon>Ploima</taxon>
        <taxon>Brachionidae</taxon>
        <taxon>Brachionus</taxon>
    </lineage>
</organism>
<sequence length="61" mass="7021">MQDYFSIIMTVKILIIESILSSYNQELASYHPKIYSMELLGVSIKIDVFIILKLKEIGQAQ</sequence>
<accession>A0A3M7R7H2</accession>
<dbReference type="Proteomes" id="UP000276133">
    <property type="component" value="Unassembled WGS sequence"/>
</dbReference>
<dbReference type="AlphaFoldDB" id="A0A3M7R7H2"/>
<dbReference type="EMBL" id="REGN01004064">
    <property type="protein sequence ID" value="RNA19354.1"/>
    <property type="molecule type" value="Genomic_DNA"/>
</dbReference>
<protein>
    <submittedName>
        <fullName evidence="1">Uncharacterized protein</fullName>
    </submittedName>
</protein>